<dbReference type="Proteomes" id="UP001597094">
    <property type="component" value="Unassembled WGS sequence"/>
</dbReference>
<evidence type="ECO:0000256" key="2">
    <source>
        <dbReference type="ARBA" id="ARBA00005061"/>
    </source>
</evidence>
<comment type="cofactor">
    <cofactor evidence="1">
        <name>Zn(2+)</name>
        <dbReference type="ChEBI" id="CHEBI:29105"/>
    </cofactor>
</comment>
<evidence type="ECO:0000256" key="8">
    <source>
        <dbReference type="ARBA" id="ARBA00023239"/>
    </source>
</evidence>
<proteinExistence type="inferred from homology"/>
<evidence type="ECO:0000256" key="1">
    <source>
        <dbReference type="ARBA" id="ARBA00001947"/>
    </source>
</evidence>
<keyword evidence="6" id="KW-0479">Metal-binding</keyword>
<dbReference type="SUPFAM" id="SSF55620">
    <property type="entry name" value="Tetrahydrobiopterin biosynthesis enzymes-like"/>
    <property type="match status" value="1"/>
</dbReference>
<comment type="catalytic activity">
    <reaction evidence="10">
        <text>7,8-dihydroneopterin 3'-triphosphate + H2O = 6-carboxy-5,6,7,8-tetrahydropterin + triphosphate + acetaldehyde + 2 H(+)</text>
        <dbReference type="Rhea" id="RHEA:27966"/>
        <dbReference type="ChEBI" id="CHEBI:15343"/>
        <dbReference type="ChEBI" id="CHEBI:15377"/>
        <dbReference type="ChEBI" id="CHEBI:15378"/>
        <dbReference type="ChEBI" id="CHEBI:18036"/>
        <dbReference type="ChEBI" id="CHEBI:58462"/>
        <dbReference type="ChEBI" id="CHEBI:61032"/>
        <dbReference type="EC" id="4.1.2.50"/>
    </reaction>
</comment>
<dbReference type="PANTHER" id="PTHR12589:SF7">
    <property type="entry name" value="6-PYRUVOYL TETRAHYDROBIOPTERIN SYNTHASE"/>
    <property type="match status" value="1"/>
</dbReference>
<comment type="caution">
    <text evidence="11">The sequence shown here is derived from an EMBL/GenBank/DDBJ whole genome shotgun (WGS) entry which is preliminary data.</text>
</comment>
<evidence type="ECO:0000256" key="5">
    <source>
        <dbReference type="ARBA" id="ARBA00018141"/>
    </source>
</evidence>
<reference evidence="12" key="1">
    <citation type="journal article" date="2019" name="Int. J. Syst. Evol. Microbiol.">
        <title>The Global Catalogue of Microorganisms (GCM) 10K type strain sequencing project: providing services to taxonomists for standard genome sequencing and annotation.</title>
        <authorList>
            <consortium name="The Broad Institute Genomics Platform"/>
            <consortium name="The Broad Institute Genome Sequencing Center for Infectious Disease"/>
            <person name="Wu L."/>
            <person name="Ma J."/>
        </authorList>
    </citation>
    <scope>NUCLEOTIDE SEQUENCE [LARGE SCALE GENOMIC DNA]</scope>
    <source>
        <strain evidence="12">JCM 31319</strain>
    </source>
</reference>
<dbReference type="InterPro" id="IPR038418">
    <property type="entry name" value="6-PTP_synth/QueD_sf"/>
</dbReference>
<dbReference type="Pfam" id="PF01242">
    <property type="entry name" value="PTPS"/>
    <property type="match status" value="1"/>
</dbReference>
<evidence type="ECO:0000256" key="3">
    <source>
        <dbReference type="ARBA" id="ARBA00008900"/>
    </source>
</evidence>
<dbReference type="EC" id="4.1.2.50" evidence="4"/>
<keyword evidence="7" id="KW-0862">Zinc</keyword>
<evidence type="ECO:0000256" key="6">
    <source>
        <dbReference type="ARBA" id="ARBA00022723"/>
    </source>
</evidence>
<protein>
    <recommendedName>
        <fullName evidence="5">6-carboxy-5,6,7,8-tetrahydropterin synthase</fullName>
        <ecNumber evidence="4">4.1.2.50</ecNumber>
    </recommendedName>
    <alternativeName>
        <fullName evidence="9">Queuosine biosynthesis protein QueD</fullName>
    </alternativeName>
</protein>
<evidence type="ECO:0000256" key="10">
    <source>
        <dbReference type="ARBA" id="ARBA00048807"/>
    </source>
</evidence>
<name>A0ABW3ST47_9BACT</name>
<sequence length="159" mass="18162">MKVAKRFRWEGAHRLPWHTGGCQHLHGHSYQMWVELQGPADERGMLIDFKEIKTVLATLVEAWDHGVLVAETDTVLLDAMALLKSKHYVLPYDTTSENICQFIINYLAEHALDVLIHHQVSSVRVKLQETETCFAEHEVSVSTLREESELKNKSEATVV</sequence>
<gene>
    <name evidence="11" type="ORF">ACFQ2O_16650</name>
</gene>
<organism evidence="11 12">
    <name type="scientific">Pontibacter rugosus</name>
    <dbReference type="NCBI Taxonomy" id="1745966"/>
    <lineage>
        <taxon>Bacteria</taxon>
        <taxon>Pseudomonadati</taxon>
        <taxon>Bacteroidota</taxon>
        <taxon>Cytophagia</taxon>
        <taxon>Cytophagales</taxon>
        <taxon>Hymenobacteraceae</taxon>
        <taxon>Pontibacter</taxon>
    </lineage>
</organism>
<evidence type="ECO:0000256" key="4">
    <source>
        <dbReference type="ARBA" id="ARBA00012982"/>
    </source>
</evidence>
<keyword evidence="12" id="KW-1185">Reference proteome</keyword>
<comment type="pathway">
    <text evidence="2">Purine metabolism; 7-cyano-7-deazaguanine biosynthesis.</text>
</comment>
<dbReference type="PANTHER" id="PTHR12589">
    <property type="entry name" value="PYRUVOYL TETRAHYDROBIOPTERIN SYNTHASE"/>
    <property type="match status" value="1"/>
</dbReference>
<dbReference type="InterPro" id="IPR007115">
    <property type="entry name" value="6-PTP_synth/QueD"/>
</dbReference>
<comment type="similarity">
    <text evidence="3">Belongs to the PTPS family. QueD subfamily.</text>
</comment>
<evidence type="ECO:0000256" key="7">
    <source>
        <dbReference type="ARBA" id="ARBA00022833"/>
    </source>
</evidence>
<evidence type="ECO:0000313" key="11">
    <source>
        <dbReference type="EMBL" id="MFD1187848.1"/>
    </source>
</evidence>
<evidence type="ECO:0000313" key="12">
    <source>
        <dbReference type="Proteomes" id="UP001597094"/>
    </source>
</evidence>
<dbReference type="EMBL" id="JBHTLD010000182">
    <property type="protein sequence ID" value="MFD1187848.1"/>
    <property type="molecule type" value="Genomic_DNA"/>
</dbReference>
<keyword evidence="8" id="KW-0456">Lyase</keyword>
<dbReference type="RefSeq" id="WP_377530294.1">
    <property type="nucleotide sequence ID" value="NZ_JBHTLD010000182.1"/>
</dbReference>
<dbReference type="Gene3D" id="3.30.479.10">
    <property type="entry name" value="6-pyruvoyl tetrahydropterin synthase/QueD"/>
    <property type="match status" value="1"/>
</dbReference>
<accession>A0ABW3ST47</accession>
<evidence type="ECO:0000256" key="9">
    <source>
        <dbReference type="ARBA" id="ARBA00031449"/>
    </source>
</evidence>